<evidence type="ECO:0000313" key="1">
    <source>
        <dbReference type="EMBL" id="RNI33962.1"/>
    </source>
</evidence>
<keyword evidence="2" id="KW-1185">Reference proteome</keyword>
<dbReference type="PROSITE" id="PS51257">
    <property type="entry name" value="PROKAR_LIPOPROTEIN"/>
    <property type="match status" value="1"/>
</dbReference>
<dbReference type="RefSeq" id="WP_123121902.1">
    <property type="nucleotide sequence ID" value="NZ_RJJR01000015.1"/>
</dbReference>
<reference evidence="1 2" key="1">
    <citation type="submission" date="2018-11" db="EMBL/GenBank/DDBJ databases">
        <title>Draft genome sequence of Ferruginibacter sp. BO-59.</title>
        <authorList>
            <person name="Im W.T."/>
        </authorList>
    </citation>
    <scope>NUCLEOTIDE SEQUENCE [LARGE SCALE GENOMIC DNA]</scope>
    <source>
        <strain evidence="1 2">BO-59</strain>
    </source>
</reference>
<comment type="caution">
    <text evidence="1">The sequence shown here is derived from an EMBL/GenBank/DDBJ whole genome shotgun (WGS) entry which is preliminary data.</text>
</comment>
<organism evidence="1 2">
    <name type="scientific">Hanamia caeni</name>
    <dbReference type="NCBI Taxonomy" id="2294116"/>
    <lineage>
        <taxon>Bacteria</taxon>
        <taxon>Pseudomonadati</taxon>
        <taxon>Bacteroidota</taxon>
        <taxon>Chitinophagia</taxon>
        <taxon>Chitinophagales</taxon>
        <taxon>Chitinophagaceae</taxon>
        <taxon>Hanamia</taxon>
    </lineage>
</organism>
<protein>
    <submittedName>
        <fullName evidence="1">Uncharacterized protein</fullName>
    </submittedName>
</protein>
<dbReference type="EMBL" id="RJJR01000015">
    <property type="protein sequence ID" value="RNI33962.1"/>
    <property type="molecule type" value="Genomic_DNA"/>
</dbReference>
<dbReference type="AlphaFoldDB" id="A0A3M9N817"/>
<name>A0A3M9N817_9BACT</name>
<evidence type="ECO:0000313" key="2">
    <source>
        <dbReference type="Proteomes" id="UP000267223"/>
    </source>
</evidence>
<gene>
    <name evidence="1" type="ORF">EFY79_16770</name>
</gene>
<dbReference type="Proteomes" id="UP000267223">
    <property type="component" value="Unassembled WGS sequence"/>
</dbReference>
<accession>A0A3M9N817</accession>
<proteinExistence type="predicted"/>
<sequence length="185" mass="20497">MKFQTFLLTIFVIAILFCSCKKDKQNGFPDATTTGANTFGLYADKVQFIPCKTTGGISPLSRLQTSSYLSDETHFDGGITAINDCDKKGYTYGRSVFITFNRALIATNTTYKLGSFYDTAKNVISLLYKPDLVNYDSDSTLNGTLTVTYYDFNKRILSGNFQATLKNTQGSQTIIITDGIFDVSF</sequence>
<dbReference type="OrthoDB" id="881763at2"/>